<evidence type="ECO:0000313" key="4">
    <source>
        <dbReference type="Proteomes" id="UP000578819"/>
    </source>
</evidence>
<accession>A0A7W7WNQ4</accession>
<protein>
    <submittedName>
        <fullName evidence="3">Uncharacterized protein</fullName>
    </submittedName>
</protein>
<feature type="chain" id="PRO_5039500057" evidence="2">
    <location>
        <begin position="22"/>
        <end position="177"/>
    </location>
</feature>
<keyword evidence="2" id="KW-0732">Signal</keyword>
<name>A0A7W7WNQ4_9ACTN</name>
<evidence type="ECO:0000256" key="2">
    <source>
        <dbReference type="SAM" id="SignalP"/>
    </source>
</evidence>
<proteinExistence type="predicted"/>
<dbReference type="PROSITE" id="PS51257">
    <property type="entry name" value="PROKAR_LIPOPROTEIN"/>
    <property type="match status" value="1"/>
</dbReference>
<evidence type="ECO:0000256" key="1">
    <source>
        <dbReference type="SAM" id="MobiDB-lite"/>
    </source>
</evidence>
<keyword evidence="4" id="KW-1185">Reference proteome</keyword>
<gene>
    <name evidence="3" type="ORF">FHR38_001848</name>
</gene>
<dbReference type="RefSeq" id="WP_184534262.1">
    <property type="nucleotide sequence ID" value="NZ_JACHJW010000001.1"/>
</dbReference>
<reference evidence="3 4" key="1">
    <citation type="submission" date="2020-08" db="EMBL/GenBank/DDBJ databases">
        <title>Sequencing the genomes of 1000 actinobacteria strains.</title>
        <authorList>
            <person name="Klenk H.-P."/>
        </authorList>
    </citation>
    <scope>NUCLEOTIDE SEQUENCE [LARGE SCALE GENOMIC DNA]</scope>
    <source>
        <strain evidence="3 4">DSM 45886</strain>
    </source>
</reference>
<comment type="caution">
    <text evidence="3">The sequence shown here is derived from an EMBL/GenBank/DDBJ whole genome shotgun (WGS) entry which is preliminary data.</text>
</comment>
<dbReference type="AlphaFoldDB" id="A0A7W7WNQ4"/>
<dbReference type="EMBL" id="JACHJW010000001">
    <property type="protein sequence ID" value="MBB4958115.1"/>
    <property type="molecule type" value="Genomic_DNA"/>
</dbReference>
<dbReference type="PROSITE" id="PS51318">
    <property type="entry name" value="TAT"/>
    <property type="match status" value="1"/>
</dbReference>
<feature type="signal peptide" evidence="2">
    <location>
        <begin position="1"/>
        <end position="21"/>
    </location>
</feature>
<dbReference type="InterPro" id="IPR006311">
    <property type="entry name" value="TAT_signal"/>
</dbReference>
<dbReference type="Proteomes" id="UP000578819">
    <property type="component" value="Unassembled WGS sequence"/>
</dbReference>
<sequence>MSTRRAAALISGALTGGALLAGCSPATPAGAPAPSSTGPATTSTRSAAAATSPSCPPSATFPVDPITRTPEAPGVGNGVSLWAMFFPREGERELQATEETKIVWRMTGTGDLRIRATGPDDVTVTPMWGPELHTGSNWSRPGTEWGTGWIFPTAGCWTVQADRDNGATAMLTLRVAP</sequence>
<evidence type="ECO:0000313" key="3">
    <source>
        <dbReference type="EMBL" id="MBB4958115.1"/>
    </source>
</evidence>
<organism evidence="3 4">
    <name type="scientific">Micromonospora polyrhachis</name>
    <dbReference type="NCBI Taxonomy" id="1282883"/>
    <lineage>
        <taxon>Bacteria</taxon>
        <taxon>Bacillati</taxon>
        <taxon>Actinomycetota</taxon>
        <taxon>Actinomycetes</taxon>
        <taxon>Micromonosporales</taxon>
        <taxon>Micromonosporaceae</taxon>
        <taxon>Micromonospora</taxon>
    </lineage>
</organism>
<feature type="region of interest" description="Disordered" evidence="1">
    <location>
        <begin position="27"/>
        <end position="74"/>
    </location>
</feature>
<feature type="compositionally biased region" description="Low complexity" evidence="1">
    <location>
        <begin position="27"/>
        <end position="60"/>
    </location>
</feature>